<gene>
    <name evidence="1" type="ORF">QAD02_013788</name>
</gene>
<accession>A0ACC2P4J6</accession>
<dbReference type="Proteomes" id="UP001239111">
    <property type="component" value="Chromosome 2"/>
</dbReference>
<dbReference type="EMBL" id="CM056742">
    <property type="protein sequence ID" value="KAJ8678001.1"/>
    <property type="molecule type" value="Genomic_DNA"/>
</dbReference>
<comment type="caution">
    <text evidence="1">The sequence shown here is derived from an EMBL/GenBank/DDBJ whole genome shotgun (WGS) entry which is preliminary data.</text>
</comment>
<evidence type="ECO:0000313" key="1">
    <source>
        <dbReference type="EMBL" id="KAJ8678001.1"/>
    </source>
</evidence>
<sequence>MKLRQKKRRYKKYISNPHELRSRATKYRNVPIPSSISASGIQDEQDHSNTTDTGSWDNGNMVHSCSHGLVNQEPYSSSKEESSVPVPSHTPSPDYDEYNKPPILASFSGSPLSKDCTKTTHVDSSVSRHWDRDAHKLFLPDGERDSEADANHVEQGTVTVDDEDRLGGFPRLRSFINNNENNEVKQASVNVTNCEILLAVLKYALTYSLSHTAVADLSKLICVLMDCDDLPSSHYLIDKLFNNTGGVLYHACCPECKKYVSKFDQSTKKLKCPNCRCEIDVKSPTYNEFFAIIDPRLEIANLLESHLGIPENPDEGQINSLPLDVRLRSITLPCNADGAALYKSFNYSIWPIQAIINELPYRVRTASPVTCGICFRKDKPDMQIFLRKFVLSMNNLSVEGIPCKAADEIVNVKVYCPRGCVDSMASGSMQGMKLCTGYFGCNWCLHPGLYVGPGPGRKGAFKYVVSDDIPERTGTETKKHMREAAGSTQDISGVKNASWLIHLFYFNIILGFVPDPMHYVDLGLGKQFLERWLTMLTPNEKSKIDSYMKKIKVPNNVQRLPRPIKDGRFWKAQEWENFILYYSLPLLRAFPCMSQIADHWSLLVERYYKLMKATVTLNNIQSAHELFKQFVVMTEAIYSK</sequence>
<organism evidence="1 2">
    <name type="scientific">Eretmocerus hayati</name>
    <dbReference type="NCBI Taxonomy" id="131215"/>
    <lineage>
        <taxon>Eukaryota</taxon>
        <taxon>Metazoa</taxon>
        <taxon>Ecdysozoa</taxon>
        <taxon>Arthropoda</taxon>
        <taxon>Hexapoda</taxon>
        <taxon>Insecta</taxon>
        <taxon>Pterygota</taxon>
        <taxon>Neoptera</taxon>
        <taxon>Endopterygota</taxon>
        <taxon>Hymenoptera</taxon>
        <taxon>Apocrita</taxon>
        <taxon>Proctotrupomorpha</taxon>
        <taxon>Chalcidoidea</taxon>
        <taxon>Aphelinidae</taxon>
        <taxon>Aphelininae</taxon>
        <taxon>Eretmocerus</taxon>
    </lineage>
</organism>
<evidence type="ECO:0000313" key="2">
    <source>
        <dbReference type="Proteomes" id="UP001239111"/>
    </source>
</evidence>
<proteinExistence type="predicted"/>
<reference evidence="1" key="1">
    <citation type="submission" date="2023-04" db="EMBL/GenBank/DDBJ databases">
        <title>A chromosome-level genome assembly of the parasitoid wasp Eretmocerus hayati.</title>
        <authorList>
            <person name="Zhong Y."/>
            <person name="Liu S."/>
            <person name="Liu Y."/>
        </authorList>
    </citation>
    <scope>NUCLEOTIDE SEQUENCE</scope>
    <source>
        <strain evidence="1">ZJU_SS_LIU_2023</strain>
    </source>
</reference>
<keyword evidence="2" id="KW-1185">Reference proteome</keyword>
<name>A0ACC2P4J6_9HYME</name>
<protein>
    <submittedName>
        <fullName evidence="1">Uncharacterized protein</fullName>
    </submittedName>
</protein>